<gene>
    <name evidence="2" type="ORF">C1E24_09805</name>
</gene>
<evidence type="ECO:0008006" key="4">
    <source>
        <dbReference type="Google" id="ProtNLM"/>
    </source>
</evidence>
<evidence type="ECO:0000256" key="1">
    <source>
        <dbReference type="SAM" id="SignalP"/>
    </source>
</evidence>
<evidence type="ECO:0000313" key="3">
    <source>
        <dbReference type="Proteomes" id="UP000309186"/>
    </source>
</evidence>
<feature type="chain" id="PRO_5024384686" description="SPOR domain-containing protein" evidence="1">
    <location>
        <begin position="23"/>
        <end position="187"/>
    </location>
</feature>
<sequence length="187" mass="20891">MLKHIALLVIFCVLVACTSPQSSSVSITQSNKKTADDAFLIELQNNKEELKRLVSMEQDLKVLIAALSEQSDLQNLPASLRIKPKIEQHKIDKSLHLKTSQTKEAHGFKLSLQPVFSESSAQAQLTKVYARLPKLDTFLSSAILEQTHRLQSRFVPSLKIVKNRDDANKLCALINNIGVLCTVEESR</sequence>
<dbReference type="EMBL" id="PPSW01000014">
    <property type="protein sequence ID" value="TLX47090.1"/>
    <property type="molecule type" value="Genomic_DNA"/>
</dbReference>
<name>A0A5R9Q1Q0_9GAMM</name>
<comment type="caution">
    <text evidence="2">The sequence shown here is derived from an EMBL/GenBank/DDBJ whole genome shotgun (WGS) entry which is preliminary data.</text>
</comment>
<dbReference type="Proteomes" id="UP000309186">
    <property type="component" value="Unassembled WGS sequence"/>
</dbReference>
<feature type="signal peptide" evidence="1">
    <location>
        <begin position="1"/>
        <end position="22"/>
    </location>
</feature>
<dbReference type="RefSeq" id="WP_138480956.1">
    <property type="nucleotide sequence ID" value="NZ_PPSW01000014.1"/>
</dbReference>
<reference evidence="2 3" key="1">
    <citation type="submission" date="2018-01" db="EMBL/GenBank/DDBJ databases">
        <title>Co-occurrence of chitin degradation, pigmentation and bioactivity in marine Pseudoalteromonas.</title>
        <authorList>
            <person name="Paulsen S."/>
            <person name="Gram L."/>
            <person name="Machado H."/>
        </authorList>
    </citation>
    <scope>NUCLEOTIDE SEQUENCE [LARGE SCALE GENOMIC DNA]</scope>
    <source>
        <strain evidence="2 3">S3663</strain>
    </source>
</reference>
<dbReference type="PROSITE" id="PS51257">
    <property type="entry name" value="PROKAR_LIPOPROTEIN"/>
    <property type="match status" value="1"/>
</dbReference>
<dbReference type="AlphaFoldDB" id="A0A5R9Q1Q0"/>
<proteinExistence type="predicted"/>
<evidence type="ECO:0000313" key="2">
    <source>
        <dbReference type="EMBL" id="TLX47090.1"/>
    </source>
</evidence>
<keyword evidence="1" id="KW-0732">Signal</keyword>
<organism evidence="2 3">
    <name type="scientific">Pseudoalteromonas phenolica</name>
    <dbReference type="NCBI Taxonomy" id="161398"/>
    <lineage>
        <taxon>Bacteria</taxon>
        <taxon>Pseudomonadati</taxon>
        <taxon>Pseudomonadota</taxon>
        <taxon>Gammaproteobacteria</taxon>
        <taxon>Alteromonadales</taxon>
        <taxon>Pseudoalteromonadaceae</taxon>
        <taxon>Pseudoalteromonas</taxon>
    </lineage>
</organism>
<protein>
    <recommendedName>
        <fullName evidence="4">SPOR domain-containing protein</fullName>
    </recommendedName>
</protein>
<accession>A0A5R9Q1Q0</accession>